<dbReference type="InterPro" id="IPR031924">
    <property type="entry name" value="GH115"/>
</dbReference>
<evidence type="ECO:0000256" key="1">
    <source>
        <dbReference type="ARBA" id="ARBA00022801"/>
    </source>
</evidence>
<dbReference type="AlphaFoldDB" id="A0A5M9ZBK5"/>
<proteinExistence type="predicted"/>
<protein>
    <recommendedName>
        <fullName evidence="4">Glycosyl hydrolase family 115</fullName>
    </recommendedName>
</protein>
<gene>
    <name evidence="2" type="ORF">EMB92_08425</name>
</gene>
<name>A0A5M9ZBK5_9BIFI</name>
<dbReference type="Pfam" id="PF15979">
    <property type="entry name" value="Glyco_hydro_115"/>
    <property type="match status" value="1"/>
</dbReference>
<comment type="caution">
    <text evidence="2">The sequence shown here is derived from an EMBL/GenBank/DDBJ whole genome shotgun (WGS) entry which is preliminary data.</text>
</comment>
<evidence type="ECO:0008006" key="4">
    <source>
        <dbReference type="Google" id="ProtNLM"/>
    </source>
</evidence>
<dbReference type="GO" id="GO:0016787">
    <property type="term" value="F:hydrolase activity"/>
    <property type="evidence" value="ECO:0007669"/>
    <property type="project" value="UniProtKB-KW"/>
</dbReference>
<dbReference type="Gene3D" id="3.20.20.520">
    <property type="entry name" value="Glycosyl hydrolase family 115"/>
    <property type="match status" value="1"/>
</dbReference>
<reference evidence="2 3" key="1">
    <citation type="journal article" date="2019" name="Syst. Appl. Microbiol.">
        <title>Characterization of Bifidobacterium species in feaces of the Egyptian fruit bat: Description of B. vespertilionis sp. nov. and B. rousetti sp. nov.</title>
        <authorList>
            <person name="Modesto M."/>
            <person name="Satti M."/>
            <person name="Watanabe K."/>
            <person name="Puglisi E."/>
            <person name="Morelli L."/>
            <person name="Huang C.-H."/>
            <person name="Liou J.-S."/>
            <person name="Miyashita M."/>
            <person name="Tamura T."/>
            <person name="Saito S."/>
            <person name="Mori K."/>
            <person name="Huang L."/>
            <person name="Sciavilla P."/>
            <person name="Sandri C."/>
            <person name="Spiezio C."/>
            <person name="Vitali F."/>
            <person name="Cavalieri D."/>
            <person name="Perpetuini G."/>
            <person name="Tofalo R."/>
            <person name="Bonetti A."/>
            <person name="Arita M."/>
            <person name="Mattarelli P."/>
        </authorList>
    </citation>
    <scope>NUCLEOTIDE SEQUENCE [LARGE SCALE GENOMIC DNA]</scope>
    <source>
        <strain evidence="2 3">RST27</strain>
    </source>
</reference>
<dbReference type="InterPro" id="IPR029018">
    <property type="entry name" value="Hex-like_dom2"/>
</dbReference>
<dbReference type="Proteomes" id="UP000326060">
    <property type="component" value="Unassembled WGS sequence"/>
</dbReference>
<dbReference type="PANTHER" id="PTHR37842">
    <property type="match status" value="1"/>
</dbReference>
<dbReference type="Gene3D" id="3.30.379.10">
    <property type="entry name" value="Chitobiase/beta-hexosaminidase domain 2-like"/>
    <property type="match status" value="1"/>
</dbReference>
<dbReference type="EMBL" id="RZJP01000003">
    <property type="protein sequence ID" value="KAA8815961.1"/>
    <property type="molecule type" value="Genomic_DNA"/>
</dbReference>
<evidence type="ECO:0000313" key="3">
    <source>
        <dbReference type="Proteomes" id="UP000326060"/>
    </source>
</evidence>
<keyword evidence="1" id="KW-0378">Hydrolase</keyword>
<sequence>MTAMTVTLDGRSTVIWRDGTFPDTPEPVQYAIEDLEHDLRTAFASGTPAADDAPAAGDASVTIAVRYDRALDDEQYHVTVDDAANEIIVSGADDLGCIYGLYAISRSWLGFEDFWFWNDQRPAVRDRLVLDADARLDSSPAAVRYRGWFVNDEVLIVAWNIRNDNELTWRMVFSTLLRCGGNLVIPGSGQNMEPHWDLARRMGLYVNQHHATPLGARLFSEAYPGTRARWPEDHDKYEALWRESIERQRGSKVVWTLGLRGSSDGPFWGDDPRHVTDEDRGRVISEAIRDEYDLIRASDPSAPVSTYLYSEALELYRKGLLDIPDDVIKIWADNGYGRMMVRRNGNWDPREPAMPSADDPGANGIYYHASFYDLQAANHITQLPESPDDIARELAAVLANNGNALWVVNCSNVKPHVLTLDLIARMWRNGPDLDVDAFLDDYARRYYGEESSSAVARLMRGYWDAAAGFGDQWDQKCGEQFYNYLPRMIATHYLSGNRDEENDLAWLVRGGFSDQIAYVQGICDAAFPRYDRLARDCERAALDAEDHGDAHAARLIRDTIGLQATIYRESIHGTTLVCTAVGEALAGDFKHAFYHAGLARERFEAGNAAMRAREHDVWQGYWANDCLTDVKFSAQVCATLMAYLRNRGDGPHYFRWKHEFCYAEQWRDVIVVLNMENHETDEEMFQAMKRVWGEE</sequence>
<dbReference type="InterPro" id="IPR042301">
    <property type="entry name" value="GH115_sf"/>
</dbReference>
<accession>A0A5M9ZBK5</accession>
<organism evidence="2 3">
    <name type="scientific">Bifidobacterium callitrichos</name>
    <dbReference type="NCBI Taxonomy" id="762209"/>
    <lineage>
        <taxon>Bacteria</taxon>
        <taxon>Bacillati</taxon>
        <taxon>Actinomycetota</taxon>
        <taxon>Actinomycetes</taxon>
        <taxon>Bifidobacteriales</taxon>
        <taxon>Bifidobacteriaceae</taxon>
        <taxon>Bifidobacterium</taxon>
    </lineage>
</organism>
<dbReference type="PANTHER" id="PTHR37842:SF2">
    <property type="entry name" value="GYLCOSYL HYDROLASE 115 C-TERMINAL DOMAIN-CONTAINING PROTEIN"/>
    <property type="match status" value="1"/>
</dbReference>
<dbReference type="GO" id="GO:0005975">
    <property type="term" value="P:carbohydrate metabolic process"/>
    <property type="evidence" value="ECO:0007669"/>
    <property type="project" value="UniProtKB-ARBA"/>
</dbReference>
<evidence type="ECO:0000313" key="2">
    <source>
        <dbReference type="EMBL" id="KAA8815961.1"/>
    </source>
</evidence>